<feature type="region of interest" description="Disordered" evidence="1">
    <location>
        <begin position="1"/>
        <end position="42"/>
    </location>
</feature>
<accession>A0A0B7BDZ9</accession>
<sequence>MSSSHRRLSATYPHHQTAQGVTLWEKNKPGYKHKSTDQSSDFEQDTAVLEQTSIKWVSVVCPCGAPKQS</sequence>
<feature type="non-terminal residue" evidence="2">
    <location>
        <position position="69"/>
    </location>
</feature>
<proteinExistence type="predicted"/>
<name>A0A0B7BDZ9_9EUPU</name>
<reference evidence="2" key="1">
    <citation type="submission" date="2014-12" db="EMBL/GenBank/DDBJ databases">
        <title>Insight into the proteome of Arion vulgaris.</title>
        <authorList>
            <person name="Aradska J."/>
            <person name="Bulat T."/>
            <person name="Smidak R."/>
            <person name="Sarate P."/>
            <person name="Gangsoo J."/>
            <person name="Sialana F."/>
            <person name="Bilban M."/>
            <person name="Lubec G."/>
        </authorList>
    </citation>
    <scope>NUCLEOTIDE SEQUENCE</scope>
    <source>
        <tissue evidence="2">Skin</tissue>
    </source>
</reference>
<evidence type="ECO:0000313" key="3">
    <source>
        <dbReference type="EMBL" id="CEK91221.1"/>
    </source>
</evidence>
<dbReference type="EMBL" id="HACG01044356">
    <property type="protein sequence ID" value="CEK91221.1"/>
    <property type="molecule type" value="Transcribed_RNA"/>
</dbReference>
<organism evidence="2">
    <name type="scientific">Arion vulgaris</name>
    <dbReference type="NCBI Taxonomy" id="1028688"/>
    <lineage>
        <taxon>Eukaryota</taxon>
        <taxon>Metazoa</taxon>
        <taxon>Spiralia</taxon>
        <taxon>Lophotrochozoa</taxon>
        <taxon>Mollusca</taxon>
        <taxon>Gastropoda</taxon>
        <taxon>Heterobranchia</taxon>
        <taxon>Euthyneura</taxon>
        <taxon>Panpulmonata</taxon>
        <taxon>Eupulmonata</taxon>
        <taxon>Stylommatophora</taxon>
        <taxon>Helicina</taxon>
        <taxon>Arionoidea</taxon>
        <taxon>Arionidae</taxon>
        <taxon>Arion</taxon>
    </lineage>
</organism>
<evidence type="ECO:0000256" key="1">
    <source>
        <dbReference type="SAM" id="MobiDB-lite"/>
    </source>
</evidence>
<evidence type="ECO:0000313" key="2">
    <source>
        <dbReference type="EMBL" id="CEK91218.1"/>
    </source>
</evidence>
<dbReference type="AlphaFoldDB" id="A0A0B7BDZ9"/>
<dbReference type="EMBL" id="HACG01044353">
    <property type="protein sequence ID" value="CEK91218.1"/>
    <property type="molecule type" value="Transcribed_RNA"/>
</dbReference>
<protein>
    <submittedName>
        <fullName evidence="2">Uncharacterized protein</fullName>
    </submittedName>
</protein>
<gene>
    <name evidence="2" type="primary">ORF181587</name>
    <name evidence="3" type="synonym">ORF181602</name>
</gene>